<dbReference type="Pfam" id="PF00102">
    <property type="entry name" value="Y_phosphatase"/>
    <property type="match status" value="1"/>
</dbReference>
<gene>
    <name evidence="2" type="ORF">KL86PLE_120053</name>
</gene>
<proteinExistence type="predicted"/>
<name>A0A212L881_9HYPH</name>
<dbReference type="InterPro" id="IPR029021">
    <property type="entry name" value="Prot-tyrosine_phosphatase-like"/>
</dbReference>
<protein>
    <recommendedName>
        <fullName evidence="1">Tyrosine-protein phosphatase domain-containing protein</fullName>
    </recommendedName>
</protein>
<dbReference type="AlphaFoldDB" id="A0A212L881"/>
<dbReference type="SUPFAM" id="SSF52799">
    <property type="entry name" value="(Phosphotyrosine protein) phosphatases II"/>
    <property type="match status" value="1"/>
</dbReference>
<dbReference type="GO" id="GO:0004725">
    <property type="term" value="F:protein tyrosine phosphatase activity"/>
    <property type="evidence" value="ECO:0007669"/>
    <property type="project" value="InterPro"/>
</dbReference>
<evidence type="ECO:0000313" key="2">
    <source>
        <dbReference type="EMBL" id="SCM73715.1"/>
    </source>
</evidence>
<dbReference type="Gene3D" id="3.90.190.10">
    <property type="entry name" value="Protein tyrosine phosphatase superfamily"/>
    <property type="match status" value="1"/>
</dbReference>
<accession>A0A212L881</accession>
<organism evidence="2">
    <name type="scientific">uncultured Pleomorphomonas sp</name>
    <dbReference type="NCBI Taxonomy" id="442121"/>
    <lineage>
        <taxon>Bacteria</taxon>
        <taxon>Pseudomonadati</taxon>
        <taxon>Pseudomonadota</taxon>
        <taxon>Alphaproteobacteria</taxon>
        <taxon>Hyphomicrobiales</taxon>
        <taxon>Pleomorphomonadaceae</taxon>
        <taxon>Pleomorphomonas</taxon>
        <taxon>environmental samples</taxon>
    </lineage>
</organism>
<dbReference type="InterPro" id="IPR000242">
    <property type="entry name" value="PTP_cat"/>
</dbReference>
<dbReference type="RefSeq" id="WP_100078936.1">
    <property type="nucleotide sequence ID" value="NZ_LT608334.1"/>
</dbReference>
<feature type="domain" description="Tyrosine-protein phosphatase" evidence="1">
    <location>
        <begin position="63"/>
        <end position="101"/>
    </location>
</feature>
<dbReference type="EMBL" id="FMJD01000004">
    <property type="protein sequence ID" value="SCM73715.1"/>
    <property type="molecule type" value="Genomic_DNA"/>
</dbReference>
<evidence type="ECO:0000259" key="1">
    <source>
        <dbReference type="Pfam" id="PF00102"/>
    </source>
</evidence>
<sequence length="175" mass="18824">MTAATIHVCSLTKLEETVALTGARHVITLINAGTPMRLPATIGHQNHLFLAMHDIVETVEGMTPPGDTHVAQMLEWVNDWDRTTPLVVHCFAGISRSTAAAYTLVSALNPWRDEAALAALLRQRAPSATPNRRIVEIADRLLGRDGRMVAAIDAIGRGADAFEGTPFALEIEAAP</sequence>
<reference evidence="2" key="1">
    <citation type="submission" date="2016-08" db="EMBL/GenBank/DDBJ databases">
        <authorList>
            <person name="Seilhamer J.J."/>
        </authorList>
    </citation>
    <scope>NUCLEOTIDE SEQUENCE</scope>
    <source>
        <strain evidence="2">86</strain>
    </source>
</reference>